<organism evidence="1 2">
    <name type="scientific">Palpita vitrealis nucleopolyhedrovirus</name>
    <dbReference type="NCBI Taxonomy" id="2951960"/>
    <lineage>
        <taxon>Viruses</taxon>
        <taxon>Viruses incertae sedis</taxon>
        <taxon>Naldaviricetes</taxon>
        <taxon>Lefavirales</taxon>
        <taxon>Baculoviridae</taxon>
        <taxon>Alphabaculovirus</taxon>
        <taxon>Alphabaculovirus pavitrealis</taxon>
    </lineage>
</organism>
<dbReference type="EMBL" id="OL685370">
    <property type="protein sequence ID" value="USC25891.1"/>
    <property type="molecule type" value="Genomic_DNA"/>
</dbReference>
<dbReference type="Proteomes" id="UP001256712">
    <property type="component" value="Segment"/>
</dbReference>
<reference evidence="1" key="1">
    <citation type="journal article" date="2022" name="J. Invertebr. Pathol.">
        <title>Identification of a new nucleopolyhedrovirus isolated from the olive leaf moth, Palpita vitrealis, from two locations in Egypt.</title>
        <authorList>
            <person name="El-Salamouny S."/>
            <person name="Wennmann J.T."/>
            <person name="Kleespies R.G."/>
            <person name="Richert-Poggeler K.R."/>
            <person name="Mansour A."/>
            <person name="Awad M."/>
            <person name="Agamy E."/>
            <person name="Salama R."/>
            <person name="Jehle J.A."/>
        </authorList>
    </citation>
    <scope>NUCLEOTIDE SEQUENCE</scope>
    <source>
        <strain evidence="1">Giza 2005</strain>
    </source>
</reference>
<evidence type="ECO:0000313" key="2">
    <source>
        <dbReference type="Proteomes" id="UP001256712"/>
    </source>
</evidence>
<accession>A0AAE9RYV0</accession>
<protein>
    <submittedName>
        <fullName evidence="1">P43</fullName>
    </submittedName>
</protein>
<dbReference type="InterPro" id="IPR035120">
    <property type="entry name" value="DUF5509"/>
</dbReference>
<name>A0AAE9RYV0_9ABAC</name>
<evidence type="ECO:0000313" key="1">
    <source>
        <dbReference type="EMBL" id="USC25891.1"/>
    </source>
</evidence>
<proteinExistence type="predicted"/>
<sequence>MDKRANSRKPFLFYNEEYYCKKPKQFFKSKNVNFESLNSYATNKTRCKELIVNLLDTCLPKSFRRKFKMYLFERLLRVVTTDNSNCQKDNQYLQNWLAKCISPDKDQQILFVIRQIAARITTTGVYNYYYFAFKLCFSYLLHNNHTDVYLKCLQIILKAISPVKNNGIIKTLYSFYGVKNLHMYIIENLGTLCANVNVMIKTRRLLIKHNMMVTEEIIKCELEKYYKKFDVPLREKLLLKYMMQLNNDRLQWPRVNVPNLTKSEAHKLLLYSNMKYNMNSKYIKLKNFNYIGWDENLNFRRTKKFCELTNIKIYKNNTKRLFDVKRKYKSRVQ</sequence>
<keyword evidence="2" id="KW-1185">Reference proteome</keyword>
<dbReference type="Pfam" id="PF17625">
    <property type="entry name" value="DUF5509"/>
    <property type="match status" value="2"/>
</dbReference>